<name>A0A2G4TAL3_RHIZD</name>
<accession>A0A2G4TAL3</accession>
<proteinExistence type="predicted"/>
<keyword evidence="2" id="KW-1185">Reference proteome</keyword>
<reference evidence="1 2" key="1">
    <citation type="journal article" date="2016" name="Proc. Natl. Acad. Sci. U.S.A.">
        <title>Lipid metabolic changes in an early divergent fungus govern the establishment of a mutualistic symbiosis with endobacteria.</title>
        <authorList>
            <person name="Lastovetsky O.A."/>
            <person name="Gaspar M.L."/>
            <person name="Mondo S.J."/>
            <person name="LaButti K.M."/>
            <person name="Sandor L."/>
            <person name="Grigoriev I.V."/>
            <person name="Henry S.A."/>
            <person name="Pawlowska T.E."/>
        </authorList>
    </citation>
    <scope>NUCLEOTIDE SEQUENCE [LARGE SCALE GENOMIC DNA]</scope>
    <source>
        <strain evidence="1 2">ATCC 52813</strain>
    </source>
</reference>
<evidence type="ECO:0000313" key="2">
    <source>
        <dbReference type="Proteomes" id="UP000242254"/>
    </source>
</evidence>
<organism evidence="1 2">
    <name type="scientific">Rhizopus microsporus ATCC 52813</name>
    <dbReference type="NCBI Taxonomy" id="1340429"/>
    <lineage>
        <taxon>Eukaryota</taxon>
        <taxon>Fungi</taxon>
        <taxon>Fungi incertae sedis</taxon>
        <taxon>Mucoromycota</taxon>
        <taxon>Mucoromycotina</taxon>
        <taxon>Mucoromycetes</taxon>
        <taxon>Mucorales</taxon>
        <taxon>Mucorineae</taxon>
        <taxon>Rhizopodaceae</taxon>
        <taxon>Rhizopus</taxon>
    </lineage>
</organism>
<dbReference type="GeneID" id="35442148"/>
<gene>
    <name evidence="1" type="ORF">RHIMIDRAFT_255405</name>
</gene>
<dbReference type="RefSeq" id="XP_023471741.1">
    <property type="nucleotide sequence ID" value="XM_023611158.1"/>
</dbReference>
<protein>
    <submittedName>
        <fullName evidence="1">Uncharacterized protein</fullName>
    </submittedName>
</protein>
<dbReference type="EMBL" id="KZ303842">
    <property type="protein sequence ID" value="PHZ18033.1"/>
    <property type="molecule type" value="Genomic_DNA"/>
</dbReference>
<dbReference type="Proteomes" id="UP000242254">
    <property type="component" value="Unassembled WGS sequence"/>
</dbReference>
<dbReference type="AlphaFoldDB" id="A0A2G4TAL3"/>
<evidence type="ECO:0000313" key="1">
    <source>
        <dbReference type="EMBL" id="PHZ18033.1"/>
    </source>
</evidence>
<sequence>MYHISYLVLSLHCTFDYHALWPDEAAVRVTQHIKRIHAENASLQKLRSSSET</sequence>